<keyword evidence="1" id="KW-0472">Membrane</keyword>
<protein>
    <submittedName>
        <fullName evidence="2">Uncharacterized protein</fullName>
    </submittedName>
</protein>
<dbReference type="Proteomes" id="UP000216991">
    <property type="component" value="Unassembled WGS sequence"/>
</dbReference>
<accession>A0A255YTN6</accession>
<dbReference type="AlphaFoldDB" id="A0A255YTN6"/>
<keyword evidence="1" id="KW-0812">Transmembrane</keyword>
<proteinExistence type="predicted"/>
<dbReference type="RefSeq" id="WP_094472857.1">
    <property type="nucleotide sequence ID" value="NZ_NOXT01000083.1"/>
</dbReference>
<keyword evidence="3" id="KW-1185">Reference proteome</keyword>
<evidence type="ECO:0000313" key="2">
    <source>
        <dbReference type="EMBL" id="OYQ31995.1"/>
    </source>
</evidence>
<dbReference type="EMBL" id="NOXT01000083">
    <property type="protein sequence ID" value="OYQ31995.1"/>
    <property type="molecule type" value="Genomic_DNA"/>
</dbReference>
<keyword evidence="1" id="KW-1133">Transmembrane helix</keyword>
<evidence type="ECO:0000313" key="3">
    <source>
        <dbReference type="Proteomes" id="UP000216991"/>
    </source>
</evidence>
<evidence type="ECO:0000256" key="1">
    <source>
        <dbReference type="SAM" id="Phobius"/>
    </source>
</evidence>
<organism evidence="2 3">
    <name type="scientific">Sandarakinorhabdus cyanobacteriorum</name>
    <dbReference type="NCBI Taxonomy" id="1981098"/>
    <lineage>
        <taxon>Bacteria</taxon>
        <taxon>Pseudomonadati</taxon>
        <taxon>Pseudomonadota</taxon>
        <taxon>Alphaproteobacteria</taxon>
        <taxon>Sphingomonadales</taxon>
        <taxon>Sphingosinicellaceae</taxon>
        <taxon>Sandarakinorhabdus</taxon>
    </lineage>
</organism>
<sequence>MAFLDPLDAAQKRKRYWIGAGSVLATTIIMTMFLIESQWGYAKPDPVIIYAQSWKADRSREDAIADAKATKAAREAKLAQARAYIATLQGKAREDAQKQYDDYVAGGGFKKDIPYVAAQPSVEAIVRVPAPAEPPIE</sequence>
<name>A0A255YTN6_9SPHN</name>
<feature type="transmembrane region" description="Helical" evidence="1">
    <location>
        <begin position="16"/>
        <end position="35"/>
    </location>
</feature>
<gene>
    <name evidence="2" type="ORF">CHU93_03955</name>
</gene>
<comment type="caution">
    <text evidence="2">The sequence shown here is derived from an EMBL/GenBank/DDBJ whole genome shotgun (WGS) entry which is preliminary data.</text>
</comment>
<dbReference type="OrthoDB" id="7391871at2"/>
<reference evidence="2 3" key="1">
    <citation type="submission" date="2017-07" db="EMBL/GenBank/DDBJ databases">
        <title>Sandarakinorhabdus cyanobacteriorum sp. nov., a novel bacterium isolated from cyanobacterial aggregates in a eutrophic lake.</title>
        <authorList>
            <person name="Cai H."/>
        </authorList>
    </citation>
    <scope>NUCLEOTIDE SEQUENCE [LARGE SCALE GENOMIC DNA]</scope>
    <source>
        <strain evidence="2 3">TH057</strain>
    </source>
</reference>